<feature type="transmembrane region" description="Helical" evidence="3">
    <location>
        <begin position="119"/>
        <end position="141"/>
    </location>
</feature>
<feature type="region of interest" description="Disordered" evidence="2">
    <location>
        <begin position="13"/>
        <end position="47"/>
    </location>
</feature>
<feature type="compositionally biased region" description="Low complexity" evidence="2">
    <location>
        <begin position="31"/>
        <end position="47"/>
    </location>
</feature>
<keyword evidence="3" id="KW-0812">Transmembrane</keyword>
<keyword evidence="3" id="KW-1133">Transmembrane helix</keyword>
<sequence length="148" mass="17373">MSQLFQAVNKVFSEAGSQSSEVPDPNDEIFSTTSSSSRRYQSSQSLSKKISHVSQKQVFIEMAKQMSNYKEENENLKNTLKHLETMIQKIHEQRNSEKLEYEREKEELKLKEQKERRKLQWMCTGLGTLSVSFAFVVIWMWNTPEQSE</sequence>
<accession>A0A7S0ZEM2</accession>
<dbReference type="EMBL" id="HBFP01005286">
    <property type="protein sequence ID" value="CAD8819356.1"/>
    <property type="molecule type" value="Transcribed_RNA"/>
</dbReference>
<gene>
    <name evidence="4" type="ORF">TOLI1172_LOCUS3745</name>
</gene>
<evidence type="ECO:0000256" key="2">
    <source>
        <dbReference type="SAM" id="MobiDB-lite"/>
    </source>
</evidence>
<evidence type="ECO:0000256" key="3">
    <source>
        <dbReference type="SAM" id="Phobius"/>
    </source>
</evidence>
<organism evidence="4">
    <name type="scientific">Timspurckia oligopyrenoides</name>
    <dbReference type="NCBI Taxonomy" id="708627"/>
    <lineage>
        <taxon>Eukaryota</taxon>
        <taxon>Rhodophyta</taxon>
        <taxon>Bangiophyceae</taxon>
        <taxon>Porphyridiales</taxon>
        <taxon>Porphyridiaceae</taxon>
        <taxon>Timspurckia</taxon>
    </lineage>
</organism>
<name>A0A7S0ZEM2_9RHOD</name>
<keyword evidence="1" id="KW-0175">Coiled coil</keyword>
<evidence type="ECO:0000256" key="1">
    <source>
        <dbReference type="SAM" id="Coils"/>
    </source>
</evidence>
<reference evidence="4" key="1">
    <citation type="submission" date="2021-01" db="EMBL/GenBank/DDBJ databases">
        <authorList>
            <person name="Corre E."/>
            <person name="Pelletier E."/>
            <person name="Niang G."/>
            <person name="Scheremetjew M."/>
            <person name="Finn R."/>
            <person name="Kale V."/>
            <person name="Holt S."/>
            <person name="Cochrane G."/>
            <person name="Meng A."/>
            <person name="Brown T."/>
            <person name="Cohen L."/>
        </authorList>
    </citation>
    <scope>NUCLEOTIDE SEQUENCE</scope>
    <source>
        <strain evidence="4">CCMP3278</strain>
    </source>
</reference>
<proteinExistence type="predicted"/>
<feature type="coiled-coil region" evidence="1">
    <location>
        <begin position="59"/>
        <end position="118"/>
    </location>
</feature>
<dbReference type="AlphaFoldDB" id="A0A7S0ZEM2"/>
<evidence type="ECO:0000313" key="4">
    <source>
        <dbReference type="EMBL" id="CAD8819356.1"/>
    </source>
</evidence>
<keyword evidence="3" id="KW-0472">Membrane</keyword>
<protein>
    <submittedName>
        <fullName evidence="4">Uncharacterized protein</fullName>
    </submittedName>
</protein>